<gene>
    <name evidence="3" type="ORF">BS47DRAFT_987480</name>
</gene>
<feature type="transmembrane region" description="Helical" evidence="2">
    <location>
        <begin position="210"/>
        <end position="231"/>
    </location>
</feature>
<evidence type="ECO:0000313" key="4">
    <source>
        <dbReference type="Proteomes" id="UP000886523"/>
    </source>
</evidence>
<name>A0A9P6AWG6_9AGAM</name>
<dbReference type="EMBL" id="MU128977">
    <property type="protein sequence ID" value="KAF9513089.1"/>
    <property type="molecule type" value="Genomic_DNA"/>
</dbReference>
<keyword evidence="2" id="KW-0812">Transmembrane</keyword>
<accession>A0A9P6AWG6</accession>
<dbReference type="Proteomes" id="UP000886523">
    <property type="component" value="Unassembled WGS sequence"/>
</dbReference>
<evidence type="ECO:0000256" key="1">
    <source>
        <dbReference type="SAM" id="MobiDB-lite"/>
    </source>
</evidence>
<keyword evidence="4" id="KW-1185">Reference proteome</keyword>
<proteinExistence type="predicted"/>
<feature type="compositionally biased region" description="Basic and acidic residues" evidence="1">
    <location>
        <begin position="325"/>
        <end position="338"/>
    </location>
</feature>
<evidence type="ECO:0000313" key="3">
    <source>
        <dbReference type="EMBL" id="KAF9513089.1"/>
    </source>
</evidence>
<sequence>MGTTAFAYISLRRDAFRISSAGGDVPVATETRQFKVWTWIEEPSAPALATLDDLNITFYIWPIICSLSVHNVTAWVRVQGKTQLERTNASFTLPNLTTPSVKSAVPSDPMETSWSYIMDLFFLVQHLQFTVPYTWTALEETFNQTWSLTSLEDQFSNFSAFYYSVLVQHWRTAALNGDLTASQWWSEATGSVVANRLVLFGRLDLSVSQLVLGCVCIIVLTITSAISMLGVRIHQGPLMDGSVMDMISLLRGSSLPQIIAGNSDEDLGSDGRRRRAERTIVMYKNSTLDVPERLEDEGSSPNFGDHETTDLRSSLRETTLSEGPADERLPINSGDHETTALQYSIPTITLPRGQEDEHLPLNSEDAEATDSQILLQTLMLLERLERDNLIDSGGPEILPQRQEDENLLNSEDPKTTS</sequence>
<protein>
    <submittedName>
        <fullName evidence="3">Uncharacterized protein</fullName>
    </submittedName>
</protein>
<evidence type="ECO:0000256" key="2">
    <source>
        <dbReference type="SAM" id="Phobius"/>
    </source>
</evidence>
<keyword evidence="2" id="KW-0472">Membrane</keyword>
<reference evidence="3" key="1">
    <citation type="journal article" date="2020" name="Nat. Commun.">
        <title>Large-scale genome sequencing of mycorrhizal fungi provides insights into the early evolution of symbiotic traits.</title>
        <authorList>
            <person name="Miyauchi S."/>
            <person name="Kiss E."/>
            <person name="Kuo A."/>
            <person name="Drula E."/>
            <person name="Kohler A."/>
            <person name="Sanchez-Garcia M."/>
            <person name="Morin E."/>
            <person name="Andreopoulos B."/>
            <person name="Barry K.W."/>
            <person name="Bonito G."/>
            <person name="Buee M."/>
            <person name="Carver A."/>
            <person name="Chen C."/>
            <person name="Cichocki N."/>
            <person name="Clum A."/>
            <person name="Culley D."/>
            <person name="Crous P.W."/>
            <person name="Fauchery L."/>
            <person name="Girlanda M."/>
            <person name="Hayes R.D."/>
            <person name="Keri Z."/>
            <person name="LaButti K."/>
            <person name="Lipzen A."/>
            <person name="Lombard V."/>
            <person name="Magnuson J."/>
            <person name="Maillard F."/>
            <person name="Murat C."/>
            <person name="Nolan M."/>
            <person name="Ohm R.A."/>
            <person name="Pangilinan J."/>
            <person name="Pereira M.F."/>
            <person name="Perotto S."/>
            <person name="Peter M."/>
            <person name="Pfister S."/>
            <person name="Riley R."/>
            <person name="Sitrit Y."/>
            <person name="Stielow J.B."/>
            <person name="Szollosi G."/>
            <person name="Zifcakova L."/>
            <person name="Stursova M."/>
            <person name="Spatafora J.W."/>
            <person name="Tedersoo L."/>
            <person name="Vaario L.M."/>
            <person name="Yamada A."/>
            <person name="Yan M."/>
            <person name="Wang P."/>
            <person name="Xu J."/>
            <person name="Bruns T."/>
            <person name="Baldrian P."/>
            <person name="Vilgalys R."/>
            <person name="Dunand C."/>
            <person name="Henrissat B."/>
            <person name="Grigoriev I.V."/>
            <person name="Hibbett D."/>
            <person name="Nagy L.G."/>
            <person name="Martin F.M."/>
        </authorList>
    </citation>
    <scope>NUCLEOTIDE SEQUENCE</scope>
    <source>
        <strain evidence="3">UP504</strain>
    </source>
</reference>
<feature type="region of interest" description="Disordered" evidence="1">
    <location>
        <begin position="392"/>
        <end position="417"/>
    </location>
</feature>
<comment type="caution">
    <text evidence="3">The sequence shown here is derived from an EMBL/GenBank/DDBJ whole genome shotgun (WGS) entry which is preliminary data.</text>
</comment>
<feature type="region of interest" description="Disordered" evidence="1">
    <location>
        <begin position="291"/>
        <end position="338"/>
    </location>
</feature>
<feature type="compositionally biased region" description="Basic and acidic residues" evidence="1">
    <location>
        <begin position="304"/>
        <end position="315"/>
    </location>
</feature>
<keyword evidence="2" id="KW-1133">Transmembrane helix</keyword>
<dbReference type="AlphaFoldDB" id="A0A9P6AWG6"/>
<organism evidence="3 4">
    <name type="scientific">Hydnum rufescens UP504</name>
    <dbReference type="NCBI Taxonomy" id="1448309"/>
    <lineage>
        <taxon>Eukaryota</taxon>
        <taxon>Fungi</taxon>
        <taxon>Dikarya</taxon>
        <taxon>Basidiomycota</taxon>
        <taxon>Agaricomycotina</taxon>
        <taxon>Agaricomycetes</taxon>
        <taxon>Cantharellales</taxon>
        <taxon>Hydnaceae</taxon>
        <taxon>Hydnum</taxon>
    </lineage>
</organism>
<dbReference type="OrthoDB" id="3331752at2759"/>